<evidence type="ECO:0000313" key="2">
    <source>
        <dbReference type="EMBL" id="CUR51190.1"/>
    </source>
</evidence>
<keyword evidence="1" id="KW-0472">Membrane</keyword>
<dbReference type="Proteomes" id="UP000196239">
    <property type="component" value="Chromosome 1"/>
</dbReference>
<keyword evidence="1" id="KW-1133">Transmembrane helix</keyword>
<protein>
    <submittedName>
        <fullName evidence="2">Uncharacterized protein</fullName>
    </submittedName>
</protein>
<gene>
    <name evidence="2" type="ORF">NDEV_0425</name>
</gene>
<feature type="transmembrane region" description="Helical" evidence="1">
    <location>
        <begin position="78"/>
        <end position="99"/>
    </location>
</feature>
<dbReference type="EMBL" id="LN890280">
    <property type="protein sequence ID" value="CUR51190.1"/>
    <property type="molecule type" value="Genomic_DNA"/>
</dbReference>
<sequence>MPDESCRTCGGELASHALCSDCRKSTQKKCKMCNSITLLQPHQHCMKNSLADAKQSLVQVISNDKASKARRNSLHFSFLALAVVGVFILGLTVSSYLGVSQGIPDEAQATNSSNMEKTPHFSMASGTSYDNCLAYGSGESITVTCPTANGSVYKGILDMPQDLKKDFADSVFSIRGVSVMENSDGTVTLQYHLKKYVTDSFGN</sequence>
<dbReference type="KEGG" id="ndv:NDEV_0425"/>
<reference evidence="3" key="1">
    <citation type="submission" date="2015-10" db="EMBL/GenBank/DDBJ databases">
        <authorList>
            <person name="Lehtovirta-Morley L.E."/>
            <person name="Vieille C."/>
        </authorList>
    </citation>
    <scope>NUCLEOTIDE SEQUENCE [LARGE SCALE GENOMIC DNA]</scope>
</reference>
<accession>A0A128A1I1</accession>
<dbReference type="AlphaFoldDB" id="A0A128A1I1"/>
<keyword evidence="3" id="KW-1185">Reference proteome</keyword>
<organism evidence="2 3">
    <name type="scientific">Nitrosotalea devaniterrae</name>
    <dbReference type="NCBI Taxonomy" id="1078905"/>
    <lineage>
        <taxon>Archaea</taxon>
        <taxon>Nitrososphaerota</taxon>
        <taxon>Nitrososphaeria</taxon>
        <taxon>Nitrosotaleales</taxon>
        <taxon>Nitrosotaleaceae</taxon>
        <taxon>Nitrosotalea</taxon>
    </lineage>
</organism>
<evidence type="ECO:0000256" key="1">
    <source>
        <dbReference type="SAM" id="Phobius"/>
    </source>
</evidence>
<evidence type="ECO:0000313" key="3">
    <source>
        <dbReference type="Proteomes" id="UP000196239"/>
    </source>
</evidence>
<keyword evidence="1" id="KW-0812">Transmembrane</keyword>
<name>A0A128A1I1_9ARCH</name>
<proteinExistence type="predicted"/>